<dbReference type="KEGG" id="mpt:Mpe_B0017"/>
<dbReference type="HOGENOM" id="CLU_126574_0_0_4"/>
<dbReference type="eggNOG" id="ENOG5032Z7Y">
    <property type="taxonomic scope" value="Bacteria"/>
</dbReference>
<dbReference type="Pfam" id="PF07238">
    <property type="entry name" value="PilZ"/>
    <property type="match status" value="1"/>
</dbReference>
<evidence type="ECO:0000313" key="2">
    <source>
        <dbReference type="EMBL" id="ABM96798.1"/>
    </source>
</evidence>
<dbReference type="SMR" id="A2SMK9"/>
<proteinExistence type="predicted"/>
<keyword evidence="2" id="KW-0614">Plasmid</keyword>
<dbReference type="Proteomes" id="UP000000366">
    <property type="component" value="Plasmid RPME01"/>
</dbReference>
<evidence type="ECO:0000313" key="3">
    <source>
        <dbReference type="Proteomes" id="UP000000366"/>
    </source>
</evidence>
<dbReference type="AlphaFoldDB" id="A2SMK9"/>
<name>A2SMK9_METPP</name>
<keyword evidence="3" id="KW-1185">Reference proteome</keyword>
<feature type="domain" description="PilZ" evidence="1">
    <location>
        <begin position="3"/>
        <end position="92"/>
    </location>
</feature>
<geneLocation type="plasmid" evidence="2 3">
    <name>RPME01</name>
</geneLocation>
<reference evidence="2 3" key="1">
    <citation type="journal article" date="2007" name="J. Bacteriol.">
        <title>Whole-genome analysis of the methyl tert-butyl ether-degrading beta-proteobacterium Methylibium petroleiphilum PM1.</title>
        <authorList>
            <person name="Kane S.R."/>
            <person name="Chakicherla A.Y."/>
            <person name="Chain P.S.G."/>
            <person name="Schmidt R."/>
            <person name="Shin M.W."/>
            <person name="Legler T.C."/>
            <person name="Scow K.M."/>
            <person name="Larimer F.W."/>
            <person name="Lucas S.M."/>
            <person name="Richardson P.M."/>
            <person name="Hristova K.R."/>
        </authorList>
    </citation>
    <scope>NUCLEOTIDE SEQUENCE [LARGE SCALE GENOMIC DNA]</scope>
    <source>
        <strain evidence="3">ATCC BAA-1232 / LMG 22953 / PM1</strain>
        <plasmid evidence="2 3">RPME01</plasmid>
    </source>
</reference>
<dbReference type="GO" id="GO:0035438">
    <property type="term" value="F:cyclic-di-GMP binding"/>
    <property type="evidence" value="ECO:0007669"/>
    <property type="project" value="InterPro"/>
</dbReference>
<dbReference type="SUPFAM" id="SSF141371">
    <property type="entry name" value="PilZ domain-like"/>
    <property type="match status" value="1"/>
</dbReference>
<protein>
    <recommendedName>
        <fullName evidence="1">PilZ domain-containing protein</fullName>
    </recommendedName>
</protein>
<accession>A2SMK9</accession>
<gene>
    <name evidence="2" type="ordered locus">Mpe_B0017</name>
</gene>
<dbReference type="EMBL" id="CP000556">
    <property type="protein sequence ID" value="ABM96798.1"/>
    <property type="molecule type" value="Genomic_DNA"/>
</dbReference>
<dbReference type="RefSeq" id="WP_011831415.1">
    <property type="nucleotide sequence ID" value="NC_008826.1"/>
</dbReference>
<organism evidence="2 3">
    <name type="scientific">Methylibium petroleiphilum (strain ATCC BAA-1232 / LMG 22953 / PM1)</name>
    <dbReference type="NCBI Taxonomy" id="420662"/>
    <lineage>
        <taxon>Bacteria</taxon>
        <taxon>Pseudomonadati</taxon>
        <taxon>Pseudomonadota</taxon>
        <taxon>Betaproteobacteria</taxon>
        <taxon>Burkholderiales</taxon>
        <taxon>Sphaerotilaceae</taxon>
        <taxon>Methylibium</taxon>
    </lineage>
</organism>
<evidence type="ECO:0000259" key="1">
    <source>
        <dbReference type="Pfam" id="PF07238"/>
    </source>
</evidence>
<dbReference type="Gene3D" id="2.40.10.220">
    <property type="entry name" value="predicted glycosyltransferase like domains"/>
    <property type="match status" value="1"/>
</dbReference>
<dbReference type="InterPro" id="IPR009875">
    <property type="entry name" value="PilZ_domain"/>
</dbReference>
<sequence>MRQRQFIRHPIDVPVEIFASGSGAGGLHTHDISLGGLALQSDFAVEVGSIVDVRISCVHPPFAAHARVAWCRARDDEGFELGVTFLDAEDAFLARMVEQVCHIEEYRKSVQRTEHRVLSSEEAALEWIDKHAALFPDIGAQPH</sequence>